<dbReference type="InterPro" id="IPR011057">
    <property type="entry name" value="Mss4-like_sf"/>
</dbReference>
<comment type="similarity">
    <text evidence="1">Belongs to the MsrB Met sulfoxide reductase family.</text>
</comment>
<sequence length="127" mass="14348">MIVTNMCSHLTQDKSTSGEATQQPSLTMEKKEELIAKLTPLQYHVTQEAGTERPFTGKYNKFYEKGTYICVVCNQELFSSETKYDSGCGWPAFNDVLDAGKVTLHKDPSIPGKLGRFRGHNIPWNTW</sequence>
<keyword evidence="8" id="KW-1185">Reference proteome</keyword>
<evidence type="ECO:0000256" key="1">
    <source>
        <dbReference type="ARBA" id="ARBA00007174"/>
    </source>
</evidence>
<evidence type="ECO:0000256" key="4">
    <source>
        <dbReference type="ARBA" id="ARBA00048488"/>
    </source>
</evidence>
<name>A0A182QJY8_9DIPT</name>
<accession>A0A182QJY8</accession>
<dbReference type="Pfam" id="PF01641">
    <property type="entry name" value="SelR"/>
    <property type="match status" value="1"/>
</dbReference>
<dbReference type="GO" id="GO:0033743">
    <property type="term" value="F:peptide-methionine (R)-S-oxide reductase activity"/>
    <property type="evidence" value="ECO:0007669"/>
    <property type="project" value="UniProtKB-EC"/>
</dbReference>
<dbReference type="PANTHER" id="PTHR10173:SF52">
    <property type="entry name" value="METHIONINE-R-SULFOXIDE REDUCTASE B1"/>
    <property type="match status" value="1"/>
</dbReference>
<proteinExistence type="inferred from homology"/>
<evidence type="ECO:0000313" key="7">
    <source>
        <dbReference type="EnsemblMetazoa" id="AFAF011783-PA"/>
    </source>
</evidence>
<dbReference type="GO" id="GO:0005737">
    <property type="term" value="C:cytoplasm"/>
    <property type="evidence" value="ECO:0007669"/>
    <property type="project" value="TreeGrafter"/>
</dbReference>
<feature type="domain" description="MsrB" evidence="6">
    <location>
        <begin position="31"/>
        <end position="127"/>
    </location>
</feature>
<dbReference type="GO" id="GO:0006979">
    <property type="term" value="P:response to oxidative stress"/>
    <property type="evidence" value="ECO:0007669"/>
    <property type="project" value="InterPro"/>
</dbReference>
<protein>
    <recommendedName>
        <fullName evidence="2">peptide-methionine (R)-S-oxide reductase</fullName>
        <ecNumber evidence="2">1.8.4.12</ecNumber>
    </recommendedName>
</protein>
<dbReference type="EMBL" id="AXCN02000270">
    <property type="status" value="NOT_ANNOTATED_CDS"/>
    <property type="molecule type" value="Genomic_DNA"/>
</dbReference>
<dbReference type="PANTHER" id="PTHR10173">
    <property type="entry name" value="METHIONINE SULFOXIDE REDUCTASE"/>
    <property type="match status" value="1"/>
</dbReference>
<evidence type="ECO:0000259" key="6">
    <source>
        <dbReference type="PROSITE" id="PS51790"/>
    </source>
</evidence>
<comment type="catalytic activity">
    <reaction evidence="4">
        <text>L-methionyl-[protein] + [thioredoxin]-disulfide + H2O = L-methionyl-(R)-S-oxide-[protein] + [thioredoxin]-dithiol</text>
        <dbReference type="Rhea" id="RHEA:24164"/>
        <dbReference type="Rhea" id="RHEA-COMP:10698"/>
        <dbReference type="Rhea" id="RHEA-COMP:10700"/>
        <dbReference type="Rhea" id="RHEA-COMP:12313"/>
        <dbReference type="Rhea" id="RHEA-COMP:12314"/>
        <dbReference type="ChEBI" id="CHEBI:15377"/>
        <dbReference type="ChEBI" id="CHEBI:16044"/>
        <dbReference type="ChEBI" id="CHEBI:29950"/>
        <dbReference type="ChEBI" id="CHEBI:45764"/>
        <dbReference type="ChEBI" id="CHEBI:50058"/>
        <dbReference type="EC" id="1.8.4.12"/>
    </reaction>
</comment>
<dbReference type="AlphaFoldDB" id="A0A182QJY8"/>
<dbReference type="SUPFAM" id="SSF51316">
    <property type="entry name" value="Mss4-like"/>
    <property type="match status" value="1"/>
</dbReference>
<keyword evidence="3" id="KW-0560">Oxidoreductase</keyword>
<evidence type="ECO:0000256" key="3">
    <source>
        <dbReference type="ARBA" id="ARBA00023002"/>
    </source>
</evidence>
<dbReference type="Gene3D" id="2.170.150.20">
    <property type="entry name" value="Peptide methionine sulfoxide reductase"/>
    <property type="match status" value="1"/>
</dbReference>
<dbReference type="Proteomes" id="UP000075886">
    <property type="component" value="Unassembled WGS sequence"/>
</dbReference>
<feature type="region of interest" description="Disordered" evidence="5">
    <location>
        <begin position="1"/>
        <end position="25"/>
    </location>
</feature>
<dbReference type="EC" id="1.8.4.12" evidence="2"/>
<dbReference type="PROSITE" id="PS51790">
    <property type="entry name" value="MSRB"/>
    <property type="match status" value="1"/>
</dbReference>
<reference evidence="8" key="1">
    <citation type="submission" date="2014-01" db="EMBL/GenBank/DDBJ databases">
        <title>The Genome Sequence of Anopheles farauti FAR1 (V2).</title>
        <authorList>
            <consortium name="The Broad Institute Genomics Platform"/>
            <person name="Neafsey D.E."/>
            <person name="Besansky N."/>
            <person name="Howell P."/>
            <person name="Walton C."/>
            <person name="Young S.K."/>
            <person name="Zeng Q."/>
            <person name="Gargeya S."/>
            <person name="Fitzgerald M."/>
            <person name="Haas B."/>
            <person name="Abouelleil A."/>
            <person name="Allen A.W."/>
            <person name="Alvarado L."/>
            <person name="Arachchi H.M."/>
            <person name="Berlin A.M."/>
            <person name="Chapman S.B."/>
            <person name="Gainer-Dewar J."/>
            <person name="Goldberg J."/>
            <person name="Griggs A."/>
            <person name="Gujja S."/>
            <person name="Hansen M."/>
            <person name="Howarth C."/>
            <person name="Imamovic A."/>
            <person name="Ireland A."/>
            <person name="Larimer J."/>
            <person name="McCowan C."/>
            <person name="Murphy C."/>
            <person name="Pearson M."/>
            <person name="Poon T.W."/>
            <person name="Priest M."/>
            <person name="Roberts A."/>
            <person name="Saif S."/>
            <person name="Shea T."/>
            <person name="Sisk P."/>
            <person name="Sykes S."/>
            <person name="Wortman J."/>
            <person name="Nusbaum C."/>
            <person name="Birren B."/>
        </authorList>
    </citation>
    <scope>NUCLEOTIDE SEQUENCE [LARGE SCALE GENOMIC DNA]</scope>
    <source>
        <strain evidence="8">FAR1</strain>
    </source>
</reference>
<dbReference type="InterPro" id="IPR002579">
    <property type="entry name" value="Met_Sox_Rdtase_MsrB_dom"/>
</dbReference>
<dbReference type="STRING" id="69004.A0A182QJY8"/>
<dbReference type="VEuPathDB" id="VectorBase:AFAF011783"/>
<evidence type="ECO:0000256" key="2">
    <source>
        <dbReference type="ARBA" id="ARBA00012499"/>
    </source>
</evidence>
<dbReference type="GO" id="GO:0030091">
    <property type="term" value="P:protein repair"/>
    <property type="evidence" value="ECO:0007669"/>
    <property type="project" value="InterPro"/>
</dbReference>
<evidence type="ECO:0000313" key="8">
    <source>
        <dbReference type="Proteomes" id="UP000075886"/>
    </source>
</evidence>
<dbReference type="InterPro" id="IPR028427">
    <property type="entry name" value="Met_Sox_Rdtase_MsrB"/>
</dbReference>
<evidence type="ECO:0000256" key="5">
    <source>
        <dbReference type="SAM" id="MobiDB-lite"/>
    </source>
</evidence>
<organism evidence="7 8">
    <name type="scientific">Anopheles farauti</name>
    <dbReference type="NCBI Taxonomy" id="69004"/>
    <lineage>
        <taxon>Eukaryota</taxon>
        <taxon>Metazoa</taxon>
        <taxon>Ecdysozoa</taxon>
        <taxon>Arthropoda</taxon>
        <taxon>Hexapoda</taxon>
        <taxon>Insecta</taxon>
        <taxon>Pterygota</taxon>
        <taxon>Neoptera</taxon>
        <taxon>Endopterygota</taxon>
        <taxon>Diptera</taxon>
        <taxon>Nematocera</taxon>
        <taxon>Culicoidea</taxon>
        <taxon>Culicidae</taxon>
        <taxon>Anophelinae</taxon>
        <taxon>Anopheles</taxon>
    </lineage>
</organism>
<reference evidence="7" key="2">
    <citation type="submission" date="2020-05" db="UniProtKB">
        <authorList>
            <consortium name="EnsemblMetazoa"/>
        </authorList>
    </citation>
    <scope>IDENTIFICATION</scope>
    <source>
        <strain evidence="7">FAR1</strain>
    </source>
</reference>
<dbReference type="EnsemblMetazoa" id="AFAF011783-RA">
    <property type="protein sequence ID" value="AFAF011783-PA"/>
    <property type="gene ID" value="AFAF011783"/>
</dbReference>